<evidence type="ECO:0000256" key="5">
    <source>
        <dbReference type="ARBA" id="ARBA00021528"/>
    </source>
</evidence>
<dbReference type="NCBIfam" id="TIGR00651">
    <property type="entry name" value="pta"/>
    <property type="match status" value="1"/>
</dbReference>
<evidence type="ECO:0000256" key="8">
    <source>
        <dbReference type="ARBA" id="ARBA00031108"/>
    </source>
</evidence>
<evidence type="ECO:0000256" key="4">
    <source>
        <dbReference type="ARBA" id="ARBA00012707"/>
    </source>
</evidence>
<keyword evidence="7 10" id="KW-0012">Acyltransferase</keyword>
<keyword evidence="6 10" id="KW-0808">Transferase</keyword>
<comment type="similarity">
    <text evidence="3">Belongs to the phosphate acetyltransferase and butyryltransferase family.</text>
</comment>
<dbReference type="Proteomes" id="UP000267654">
    <property type="component" value="Unassembled WGS sequence"/>
</dbReference>
<evidence type="ECO:0000313" key="10">
    <source>
        <dbReference type="EMBL" id="RLE12216.1"/>
    </source>
</evidence>
<dbReference type="InterPro" id="IPR042113">
    <property type="entry name" value="P_AcTrfase_dom1"/>
</dbReference>
<dbReference type="Gene3D" id="3.40.50.10950">
    <property type="match status" value="1"/>
</dbReference>
<gene>
    <name evidence="10" type="primary">pta</name>
    <name evidence="10" type="ORF">DRI96_04890</name>
</gene>
<evidence type="ECO:0000259" key="9">
    <source>
        <dbReference type="Pfam" id="PF01515"/>
    </source>
</evidence>
<accession>A0A662DE55</accession>
<dbReference type="Pfam" id="PF01515">
    <property type="entry name" value="PTA_PTB"/>
    <property type="match status" value="1"/>
</dbReference>
<proteinExistence type="inferred from homology"/>
<dbReference type="SUPFAM" id="SSF53659">
    <property type="entry name" value="Isocitrate/Isopropylmalate dehydrogenase-like"/>
    <property type="match status" value="1"/>
</dbReference>
<dbReference type="PANTHER" id="PTHR43356">
    <property type="entry name" value="PHOSPHATE ACETYLTRANSFERASE"/>
    <property type="match status" value="1"/>
</dbReference>
<evidence type="ECO:0000313" key="11">
    <source>
        <dbReference type="Proteomes" id="UP000267654"/>
    </source>
</evidence>
<evidence type="ECO:0000256" key="3">
    <source>
        <dbReference type="ARBA" id="ARBA00005656"/>
    </source>
</evidence>
<reference evidence="10 11" key="1">
    <citation type="submission" date="2018-06" db="EMBL/GenBank/DDBJ databases">
        <title>Extensive metabolic versatility and redundancy in microbially diverse, dynamic hydrothermal sediments.</title>
        <authorList>
            <person name="Dombrowski N."/>
            <person name="Teske A."/>
            <person name="Baker B.J."/>
        </authorList>
    </citation>
    <scope>NUCLEOTIDE SEQUENCE [LARGE SCALE GENOMIC DNA]</scope>
    <source>
        <strain evidence="10">B19_G9</strain>
    </source>
</reference>
<dbReference type="InterPro" id="IPR042112">
    <property type="entry name" value="P_AcTrfase_dom2"/>
</dbReference>
<dbReference type="InterPro" id="IPR012147">
    <property type="entry name" value="P_Ac_Bu_trans"/>
</dbReference>
<dbReference type="PIRSF" id="PIRSF000428">
    <property type="entry name" value="P_Ac_trans"/>
    <property type="match status" value="1"/>
</dbReference>
<evidence type="ECO:0000256" key="6">
    <source>
        <dbReference type="ARBA" id="ARBA00022679"/>
    </source>
</evidence>
<evidence type="ECO:0000256" key="1">
    <source>
        <dbReference type="ARBA" id="ARBA00000705"/>
    </source>
</evidence>
<dbReference type="InterPro" id="IPR004614">
    <property type="entry name" value="P_AcTrfase"/>
</dbReference>
<comment type="caution">
    <text evidence="10">The sequence shown here is derived from an EMBL/GenBank/DDBJ whole genome shotgun (WGS) entry which is preliminary data.</text>
</comment>
<dbReference type="AlphaFoldDB" id="A0A662DE55"/>
<protein>
    <recommendedName>
        <fullName evidence="5">Phosphate acetyltransferase</fullName>
        <ecNumber evidence="4">2.3.1.8</ecNumber>
    </recommendedName>
    <alternativeName>
        <fullName evidence="8">Phosphotransacetylase</fullName>
    </alternativeName>
</protein>
<dbReference type="InterPro" id="IPR002505">
    <property type="entry name" value="PTA_PTB"/>
</dbReference>
<dbReference type="GO" id="GO:0008959">
    <property type="term" value="F:phosphate acetyltransferase activity"/>
    <property type="evidence" value="ECO:0007669"/>
    <property type="project" value="UniProtKB-EC"/>
</dbReference>
<feature type="domain" description="Phosphate acetyl/butaryl transferase" evidence="9">
    <location>
        <begin position="3"/>
        <end position="326"/>
    </location>
</feature>
<dbReference type="InterPro" id="IPR050500">
    <property type="entry name" value="Phos_Acetyltrans/Butyryltrans"/>
</dbReference>
<dbReference type="PANTHER" id="PTHR43356:SF3">
    <property type="entry name" value="PHOSPHATE ACETYLTRANSFERASE"/>
    <property type="match status" value="1"/>
</dbReference>
<comment type="pathway">
    <text evidence="2">Metabolic intermediate biosynthesis; acetyl-CoA biosynthesis; acetyl-CoA from acetate: step 2/2.</text>
</comment>
<dbReference type="EC" id="2.3.1.8" evidence="4"/>
<evidence type="ECO:0000256" key="7">
    <source>
        <dbReference type="ARBA" id="ARBA00023315"/>
    </source>
</evidence>
<dbReference type="EMBL" id="QMQB01000176">
    <property type="protein sequence ID" value="RLE12216.1"/>
    <property type="molecule type" value="Genomic_DNA"/>
</dbReference>
<evidence type="ECO:0000256" key="2">
    <source>
        <dbReference type="ARBA" id="ARBA00004989"/>
    </source>
</evidence>
<comment type="catalytic activity">
    <reaction evidence="1">
        <text>acetyl-CoA + phosphate = acetyl phosphate + CoA</text>
        <dbReference type="Rhea" id="RHEA:19521"/>
        <dbReference type="ChEBI" id="CHEBI:22191"/>
        <dbReference type="ChEBI" id="CHEBI:43474"/>
        <dbReference type="ChEBI" id="CHEBI:57287"/>
        <dbReference type="ChEBI" id="CHEBI:57288"/>
        <dbReference type="EC" id="2.3.1.8"/>
    </reaction>
</comment>
<organism evidence="10 11">
    <name type="scientific">Aerophobetes bacterium</name>
    <dbReference type="NCBI Taxonomy" id="2030807"/>
    <lineage>
        <taxon>Bacteria</taxon>
        <taxon>Candidatus Aerophobota</taxon>
    </lineage>
</organism>
<name>A0A662DE55_UNCAE</name>
<dbReference type="NCBIfam" id="NF007233">
    <property type="entry name" value="PRK09653.1"/>
    <property type="match status" value="1"/>
</dbReference>
<sequence>MFLLEEFKDRAKRNPKAIVFPEGEDERILKAAVKAVREGIAFPYLLGDKDKIALKAKDLNLSLDGVKIKDPKVECKNEKYINFYHTLRKDSFFSPKMAEALLRKPLNFGALMVRCGDAAGMIAGAANPTSSVLKSSMLIIGLQKGIKIPSSFFIMVTKKTEVGEKGTLVFADAAVNPDPTSEELVDIALTTANNVKKLLGWQPRVAFLSFSTKKRASHPLVDKVIRAAELARQRAPYLLIDGDLQADAALIPEVAKRKVKESKVAGRANILIFPNLDAANIAYKLVQYLADATSYGPILQGFNLPVNDLSRGAKVEDILGLTAITVVRAQEDKNYENTGN</sequence>
<dbReference type="Gene3D" id="3.40.50.10750">
    <property type="entry name" value="Isocitrate/Isopropylmalate dehydrogenase-like"/>
    <property type="match status" value="1"/>
</dbReference>